<evidence type="ECO:0000256" key="1">
    <source>
        <dbReference type="ARBA" id="ARBA00005466"/>
    </source>
</evidence>
<feature type="domain" description="FAD-binding PCMH-type" evidence="3">
    <location>
        <begin position="1"/>
        <end position="175"/>
    </location>
</feature>
<protein>
    <submittedName>
        <fullName evidence="4">FAD-linked oxidase</fullName>
    </submittedName>
</protein>
<dbReference type="PROSITE" id="PS51387">
    <property type="entry name" value="FAD_PCMH"/>
    <property type="match status" value="1"/>
</dbReference>
<accession>A0A7I9VGX0</accession>
<dbReference type="Pfam" id="PF01565">
    <property type="entry name" value="FAD_binding_4"/>
    <property type="match status" value="1"/>
</dbReference>
<keyword evidence="5" id="KW-1185">Reference proteome</keyword>
<dbReference type="RefSeq" id="WP_176062427.1">
    <property type="nucleotide sequence ID" value="NZ_BJTG01000001.1"/>
</dbReference>
<evidence type="ECO:0000313" key="5">
    <source>
        <dbReference type="Proteomes" id="UP000503640"/>
    </source>
</evidence>
<evidence type="ECO:0000313" key="4">
    <source>
        <dbReference type="EMBL" id="GEJ55642.1"/>
    </source>
</evidence>
<evidence type="ECO:0000256" key="2">
    <source>
        <dbReference type="ARBA" id="ARBA00023002"/>
    </source>
</evidence>
<sequence length="434" mass="48227">MAPVESWGRIRAEGAARPLWWRDDPLPEVEGTMLPFGRGRSYGDACLDQGGTLLLTRGLSRFISFDEATGLLACEGGVTLGEILARFAPLGFFPTVVPGTKHVTVGGAIANDIHGKNHHRAGTFGAHVTRLELLRSDGSRRVCSPAEHPELFAATVGGLGLTGLVTWAELRLKRIPSAFIRWETVPFENVDAFFELSARSDTTHEYTVAWIDCLARGDRLGRGLFYRGNHAEAPFRAGRRRRPVTVPFDLPDAVLNRLTVKAFNALYRWRNRGAGERLVHYEPFFFPLDGVERWNRIYGRSGLMQFQCVLPFDRGLGGVRGVLDAIARSGQGSFLAVLKTFGGLPSPGLLSFPRPGVTVALDFPRRGERTLALFRELEGLVLEQGGALYPAKDLVMSPRMFRAAYPRAPELERLRDPRFESTFWRRVTAAEERP</sequence>
<organism evidence="4 5">
    <name type="scientific">Anaeromyxobacter diazotrophicus</name>
    <dbReference type="NCBI Taxonomy" id="2590199"/>
    <lineage>
        <taxon>Bacteria</taxon>
        <taxon>Pseudomonadati</taxon>
        <taxon>Myxococcota</taxon>
        <taxon>Myxococcia</taxon>
        <taxon>Myxococcales</taxon>
        <taxon>Cystobacterineae</taxon>
        <taxon>Anaeromyxobacteraceae</taxon>
        <taxon>Anaeromyxobacter</taxon>
    </lineage>
</organism>
<reference evidence="5" key="1">
    <citation type="journal article" date="2020" name="Appl. Environ. Microbiol.">
        <title>Diazotrophic Anaeromyxobacter Isolates from Soils.</title>
        <authorList>
            <person name="Masuda Y."/>
            <person name="Yamanaka H."/>
            <person name="Xu Z.X."/>
            <person name="Shiratori Y."/>
            <person name="Aono T."/>
            <person name="Amachi S."/>
            <person name="Senoo K."/>
            <person name="Itoh H."/>
        </authorList>
    </citation>
    <scope>NUCLEOTIDE SEQUENCE [LARGE SCALE GENOMIC DNA]</scope>
    <source>
        <strain evidence="5">R267</strain>
    </source>
</reference>
<dbReference type="InterPro" id="IPR050432">
    <property type="entry name" value="FAD-linked_Oxidoreductases_BP"/>
</dbReference>
<gene>
    <name evidence="4" type="ORF">AMYX_03830</name>
</gene>
<dbReference type="Gene3D" id="3.30.465.10">
    <property type="match status" value="1"/>
</dbReference>
<dbReference type="Proteomes" id="UP000503640">
    <property type="component" value="Unassembled WGS sequence"/>
</dbReference>
<dbReference type="GO" id="GO:0016491">
    <property type="term" value="F:oxidoreductase activity"/>
    <property type="evidence" value="ECO:0007669"/>
    <property type="project" value="UniProtKB-KW"/>
</dbReference>
<dbReference type="InterPro" id="IPR006094">
    <property type="entry name" value="Oxid_FAD_bind_N"/>
</dbReference>
<dbReference type="PANTHER" id="PTHR13878">
    <property type="entry name" value="GULONOLACTONE OXIDASE"/>
    <property type="match status" value="1"/>
</dbReference>
<proteinExistence type="inferred from homology"/>
<name>A0A7I9VGX0_9BACT</name>
<evidence type="ECO:0000259" key="3">
    <source>
        <dbReference type="PROSITE" id="PS51387"/>
    </source>
</evidence>
<dbReference type="GO" id="GO:0071949">
    <property type="term" value="F:FAD binding"/>
    <property type="evidence" value="ECO:0007669"/>
    <property type="project" value="InterPro"/>
</dbReference>
<dbReference type="EMBL" id="BJTG01000001">
    <property type="protein sequence ID" value="GEJ55642.1"/>
    <property type="molecule type" value="Genomic_DNA"/>
</dbReference>
<comment type="caution">
    <text evidence="4">The sequence shown here is derived from an EMBL/GenBank/DDBJ whole genome shotgun (WGS) entry which is preliminary data.</text>
</comment>
<comment type="similarity">
    <text evidence="1">Belongs to the oxygen-dependent FAD-linked oxidoreductase family.</text>
</comment>
<dbReference type="PANTHER" id="PTHR13878:SF53">
    <property type="entry name" value="CYTOKININ DEHYDROGENASE 6"/>
    <property type="match status" value="1"/>
</dbReference>
<dbReference type="InterPro" id="IPR016166">
    <property type="entry name" value="FAD-bd_PCMH"/>
</dbReference>
<dbReference type="AlphaFoldDB" id="A0A7I9VGX0"/>
<dbReference type="SUPFAM" id="SSF56176">
    <property type="entry name" value="FAD-binding/transporter-associated domain-like"/>
    <property type="match status" value="1"/>
</dbReference>
<dbReference type="InterPro" id="IPR036318">
    <property type="entry name" value="FAD-bd_PCMH-like_sf"/>
</dbReference>
<keyword evidence="2" id="KW-0560">Oxidoreductase</keyword>
<dbReference type="InterPro" id="IPR016169">
    <property type="entry name" value="FAD-bd_PCMH_sub2"/>
</dbReference>